<sequence>MGLNYEVGDMVTLKKAHPCGNKDWEILRVGADFRLKCMGCGHQIMVARKLVEKNTRNLKKIEKN</sequence>
<evidence type="ECO:0000313" key="2">
    <source>
        <dbReference type="Proteomes" id="UP001473063"/>
    </source>
</evidence>
<reference evidence="1 2" key="1">
    <citation type="submission" date="2024-03" db="EMBL/GenBank/DDBJ databases">
        <title>Human intestinal bacterial collection.</title>
        <authorList>
            <person name="Pauvert C."/>
            <person name="Hitch T.C.A."/>
            <person name="Clavel T."/>
        </authorList>
    </citation>
    <scope>NUCLEOTIDE SEQUENCE [LARGE SCALE GENOMIC DNA]</scope>
    <source>
        <strain evidence="1 2">CLA-JM-H16</strain>
    </source>
</reference>
<organism evidence="1 2">
    <name type="scientific">Blautia aquisgranensis</name>
    <dbReference type="NCBI Taxonomy" id="3133153"/>
    <lineage>
        <taxon>Bacteria</taxon>
        <taxon>Bacillati</taxon>
        <taxon>Bacillota</taxon>
        <taxon>Clostridia</taxon>
        <taxon>Lachnospirales</taxon>
        <taxon>Lachnospiraceae</taxon>
        <taxon>Blautia</taxon>
    </lineage>
</organism>
<dbReference type="RefSeq" id="WP_178644436.1">
    <property type="nucleotide sequence ID" value="NZ_JBBMEJ010000008.1"/>
</dbReference>
<dbReference type="InterPro" id="IPR009296">
    <property type="entry name" value="DUF951"/>
</dbReference>
<accession>A0ABV1BF39</accession>
<protein>
    <submittedName>
        <fullName evidence="1">DUF951 domain-containing protein</fullName>
    </submittedName>
</protein>
<dbReference type="PANTHER" id="PTHR38455:SF1">
    <property type="entry name" value="DUF951 DOMAIN-CONTAINING PROTEIN"/>
    <property type="match status" value="1"/>
</dbReference>
<dbReference type="PANTHER" id="PTHR38455">
    <property type="entry name" value="HYPOTHETICAL CYTOSOLIC PROTEIN"/>
    <property type="match status" value="1"/>
</dbReference>
<keyword evidence="2" id="KW-1185">Reference proteome</keyword>
<gene>
    <name evidence="1" type="ORF">WMO28_08050</name>
</gene>
<dbReference type="PIRSF" id="PIRSF037263">
    <property type="entry name" value="DUF951_bac"/>
    <property type="match status" value="1"/>
</dbReference>
<dbReference type="Proteomes" id="UP001473063">
    <property type="component" value="Unassembled WGS sequence"/>
</dbReference>
<evidence type="ECO:0000313" key="1">
    <source>
        <dbReference type="EMBL" id="MEQ2370895.1"/>
    </source>
</evidence>
<dbReference type="Pfam" id="PF06107">
    <property type="entry name" value="DUF951"/>
    <property type="match status" value="1"/>
</dbReference>
<proteinExistence type="predicted"/>
<name>A0ABV1BF39_9FIRM</name>
<comment type="caution">
    <text evidence="1">The sequence shown here is derived from an EMBL/GenBank/DDBJ whole genome shotgun (WGS) entry which is preliminary data.</text>
</comment>
<dbReference type="EMBL" id="JBBMEJ010000008">
    <property type="protein sequence ID" value="MEQ2370895.1"/>
    <property type="molecule type" value="Genomic_DNA"/>
</dbReference>